<evidence type="ECO:0000313" key="1">
    <source>
        <dbReference type="EMBL" id="MBR8638624.1"/>
    </source>
</evidence>
<evidence type="ECO:0000313" key="2">
    <source>
        <dbReference type="Proteomes" id="UP000682308"/>
    </source>
</evidence>
<name>A0A941J411_9ACTN</name>
<protein>
    <submittedName>
        <fullName evidence="1">Uncharacterized protein</fullName>
    </submittedName>
</protein>
<dbReference type="Gene3D" id="3.40.50.300">
    <property type="entry name" value="P-loop containing nucleotide triphosphate hydrolases"/>
    <property type="match status" value="1"/>
</dbReference>
<dbReference type="SUPFAM" id="SSF52540">
    <property type="entry name" value="P-loop containing nucleoside triphosphate hydrolases"/>
    <property type="match status" value="1"/>
</dbReference>
<comment type="caution">
    <text evidence="1">The sequence shown here is derived from an EMBL/GenBank/DDBJ whole genome shotgun (WGS) entry which is preliminary data.</text>
</comment>
<proteinExistence type="predicted"/>
<gene>
    <name evidence="1" type="ORF">KEF29_03245</name>
</gene>
<sequence>MSIETPREFPADWDLDKVIPGELHVPDDLSAEDVDDIAPGIVVPYQPRPAVLSKTGSATMVAAAATGRACGLTARWFFTGARAVGVLGWRYVRAHDLQEVIGGMQKKGDWNAVEVVRKKRWRFLGWASGITAGLNLAGWWSLVKFGGMTALDWSWMIPPTLTGAVAATLVTLYGRYRINRPDIGPGQFIAEQDDPNSDEPFPLAMATSPGMVEDCVSRALAWEGIGTRAVRALGFRGKFWEIDVVLKGSTPGKVNAVCEQLDAHFNIKAGGTLIDPDPAEAAHIVLRLVTGNPFDDMPKPTVHAPNSLDIRDPHNFGRCMDSSALDLVLEGLRILVIGVSGAAKSTGVLRDLAEVVTACHNAIALDLDPVKDGLREFEGAMAVPPIRGNRACEEWLDHLVKMAKGRNIVRNRLDMGDTWIPTRSHPAIFPFVDEFIYLSPKAKESFIELLRLAKQSGIYPIAAGQDATSDAMGDAIADSFTLRIMLASRWDDIRIVFGQGAAAKGFRPDRLVPAQNKDIKNDAGQSYIKGPGLDRPLLYGWNEHSRDGIQRAVADRIAAGRPWFDRDTLQAAGLLHLMDGGTGEKLIPGDRQIVVDAIEVMAAAGVDRMKTEALAEALAELNPDTYSDLTAAELRKFLKEAGAGSPVTLGYLNGESNPRGFKLEALTVLT</sequence>
<accession>A0A941J411</accession>
<dbReference type="AlphaFoldDB" id="A0A941J411"/>
<organism evidence="1 2">
    <name type="scientific">Streptomyces tuirus</name>
    <dbReference type="NCBI Taxonomy" id="68278"/>
    <lineage>
        <taxon>Bacteria</taxon>
        <taxon>Bacillati</taxon>
        <taxon>Actinomycetota</taxon>
        <taxon>Actinomycetes</taxon>
        <taxon>Kitasatosporales</taxon>
        <taxon>Streptomycetaceae</taxon>
        <taxon>Streptomyces</taxon>
    </lineage>
</organism>
<reference evidence="1 2" key="1">
    <citation type="submission" date="2021-04" db="EMBL/GenBank/DDBJ databases">
        <title>Characterization of the biosynthetic gene cluster of new lipopeptides with antitumor activity in the genome of the marine Streptomyces PHM034.</title>
        <authorList>
            <person name="Ceniceros A."/>
            <person name="Canedo L."/>
            <person name="Mendez C."/>
            <person name="Olano C."/>
            <person name="Schleissner C."/>
            <person name="Cuevas C."/>
            <person name="De La Calle F."/>
            <person name="Salas J.A."/>
        </authorList>
    </citation>
    <scope>NUCLEOTIDE SEQUENCE [LARGE SCALE GENOMIC DNA]</scope>
    <source>
        <strain evidence="1 2">PHM034</strain>
    </source>
</reference>
<dbReference type="EMBL" id="JAGTPG010000001">
    <property type="protein sequence ID" value="MBR8638624.1"/>
    <property type="molecule type" value="Genomic_DNA"/>
</dbReference>
<keyword evidence="2" id="KW-1185">Reference proteome</keyword>
<dbReference type="Proteomes" id="UP000682308">
    <property type="component" value="Unassembled WGS sequence"/>
</dbReference>
<dbReference type="InterPro" id="IPR027417">
    <property type="entry name" value="P-loop_NTPase"/>
</dbReference>